<comment type="caution">
    <text evidence="2">The sequence shown here is derived from an EMBL/GenBank/DDBJ whole genome shotgun (WGS) entry which is preliminary data.</text>
</comment>
<evidence type="ECO:0000313" key="3">
    <source>
        <dbReference type="Proteomes" id="UP000623842"/>
    </source>
</evidence>
<dbReference type="AlphaFoldDB" id="A0A919EHI4"/>
<evidence type="ECO:0000313" key="2">
    <source>
        <dbReference type="EMBL" id="GHF79120.1"/>
    </source>
</evidence>
<feature type="transmembrane region" description="Helical" evidence="1">
    <location>
        <begin position="70"/>
        <end position="90"/>
    </location>
</feature>
<keyword evidence="3" id="KW-1185">Reference proteome</keyword>
<feature type="transmembrane region" description="Helical" evidence="1">
    <location>
        <begin position="37"/>
        <end position="55"/>
    </location>
</feature>
<reference evidence="2" key="1">
    <citation type="journal article" date="2014" name="Int. J. Syst. Evol. Microbiol.">
        <title>Complete genome sequence of Corynebacterium casei LMG S-19264T (=DSM 44701T), isolated from a smear-ripened cheese.</title>
        <authorList>
            <consortium name="US DOE Joint Genome Institute (JGI-PGF)"/>
            <person name="Walter F."/>
            <person name="Albersmeier A."/>
            <person name="Kalinowski J."/>
            <person name="Ruckert C."/>
        </authorList>
    </citation>
    <scope>NUCLEOTIDE SEQUENCE</scope>
    <source>
        <strain evidence="2">KCTC 42731</strain>
    </source>
</reference>
<dbReference type="Proteomes" id="UP000623842">
    <property type="component" value="Unassembled WGS sequence"/>
</dbReference>
<keyword evidence="1" id="KW-0812">Transmembrane</keyword>
<reference evidence="2" key="2">
    <citation type="submission" date="2020-09" db="EMBL/GenBank/DDBJ databases">
        <authorList>
            <person name="Sun Q."/>
            <person name="Kim S."/>
        </authorList>
    </citation>
    <scope>NUCLEOTIDE SEQUENCE</scope>
    <source>
        <strain evidence="2">KCTC 42731</strain>
    </source>
</reference>
<evidence type="ECO:0008006" key="4">
    <source>
        <dbReference type="Google" id="ProtNLM"/>
    </source>
</evidence>
<dbReference type="EMBL" id="BNCK01000001">
    <property type="protein sequence ID" value="GHF79120.1"/>
    <property type="molecule type" value="Genomic_DNA"/>
</dbReference>
<keyword evidence="1" id="KW-1133">Transmembrane helix</keyword>
<gene>
    <name evidence="2" type="ORF">GCM10017161_02840</name>
</gene>
<evidence type="ECO:0000256" key="1">
    <source>
        <dbReference type="SAM" id="Phobius"/>
    </source>
</evidence>
<feature type="transmembrane region" description="Helical" evidence="1">
    <location>
        <begin position="6"/>
        <end position="25"/>
    </location>
</feature>
<sequence length="263" mass="29282">MLINTVILFVKDVLPVFIMLSFISMFHIPQLMTRRDVILLLLLTLAGMWLLNSHIESLSELFDGGGLELLYTVIDVAVYFALLMSCIIFISAKPINIVQKLILIVSIAGYIAINLSEFFLYFSTFLVSSQTLVSTLVGASFGLGICVSFTALFALTLNSLRRNRPIVLLLVWALYLAGFLAQTLYQLQQIDVLNSGRVLWNSSQWVADSSEYGYLLKAMFGYVSTPTTEYAVVYLLSLILFAAVIVLPRKLSRAKLNPMGGLQ</sequence>
<name>A0A919EHI4_9GAMM</name>
<feature type="transmembrane region" description="Helical" evidence="1">
    <location>
        <begin position="230"/>
        <end position="247"/>
    </location>
</feature>
<organism evidence="2 3">
    <name type="scientific">Thalassotalea marina</name>
    <dbReference type="NCBI Taxonomy" id="1673741"/>
    <lineage>
        <taxon>Bacteria</taxon>
        <taxon>Pseudomonadati</taxon>
        <taxon>Pseudomonadota</taxon>
        <taxon>Gammaproteobacteria</taxon>
        <taxon>Alteromonadales</taxon>
        <taxon>Colwelliaceae</taxon>
        <taxon>Thalassotalea</taxon>
    </lineage>
</organism>
<protein>
    <recommendedName>
        <fullName evidence="4">FTR1 family iron permease</fullName>
    </recommendedName>
</protein>
<feature type="transmembrane region" description="Helical" evidence="1">
    <location>
        <begin position="132"/>
        <end position="154"/>
    </location>
</feature>
<accession>A0A919EHI4</accession>
<feature type="transmembrane region" description="Helical" evidence="1">
    <location>
        <begin position="102"/>
        <end position="126"/>
    </location>
</feature>
<proteinExistence type="predicted"/>
<dbReference type="RefSeq" id="WP_189766932.1">
    <property type="nucleotide sequence ID" value="NZ_BNCK01000001.1"/>
</dbReference>
<feature type="transmembrane region" description="Helical" evidence="1">
    <location>
        <begin position="166"/>
        <end position="185"/>
    </location>
</feature>
<keyword evidence="1" id="KW-0472">Membrane</keyword>